<keyword evidence="3 5" id="KW-0732">Signal</keyword>
<evidence type="ECO:0000313" key="8">
    <source>
        <dbReference type="Proteomes" id="UP000248021"/>
    </source>
</evidence>
<evidence type="ECO:0000313" key="7">
    <source>
        <dbReference type="EMBL" id="PXW50928.1"/>
    </source>
</evidence>
<dbReference type="InterPro" id="IPR000709">
    <property type="entry name" value="Leu_Ile_Val-bd"/>
</dbReference>
<feature type="chain" id="PRO_5015898235" evidence="5">
    <location>
        <begin position="29"/>
        <end position="389"/>
    </location>
</feature>
<gene>
    <name evidence="7" type="ORF">C7450_12239</name>
</gene>
<dbReference type="Proteomes" id="UP000248021">
    <property type="component" value="Unassembled WGS sequence"/>
</dbReference>
<dbReference type="InterPro" id="IPR028081">
    <property type="entry name" value="Leu-bd"/>
</dbReference>
<evidence type="ECO:0000256" key="4">
    <source>
        <dbReference type="ARBA" id="ARBA00022970"/>
    </source>
</evidence>
<reference evidence="7 8" key="1">
    <citation type="submission" date="2018-05" db="EMBL/GenBank/DDBJ databases">
        <title>Genomic Encyclopedia of Type Strains, Phase IV (KMG-IV): sequencing the most valuable type-strain genomes for metagenomic binning, comparative biology and taxonomic classification.</title>
        <authorList>
            <person name="Goeker M."/>
        </authorList>
    </citation>
    <scope>NUCLEOTIDE SEQUENCE [LARGE SCALE GENOMIC DNA]</scope>
    <source>
        <strain evidence="7 8">DSM 6462</strain>
    </source>
</reference>
<keyword evidence="2" id="KW-0813">Transport</keyword>
<comment type="similarity">
    <text evidence="1">Belongs to the leucine-binding protein family.</text>
</comment>
<feature type="signal peptide" evidence="5">
    <location>
        <begin position="1"/>
        <end position="28"/>
    </location>
</feature>
<dbReference type="InterPro" id="IPR051010">
    <property type="entry name" value="BCAA_transport"/>
</dbReference>
<dbReference type="SUPFAM" id="SSF53822">
    <property type="entry name" value="Periplasmic binding protein-like I"/>
    <property type="match status" value="1"/>
</dbReference>
<dbReference type="GO" id="GO:0006865">
    <property type="term" value="P:amino acid transport"/>
    <property type="evidence" value="ECO:0007669"/>
    <property type="project" value="UniProtKB-KW"/>
</dbReference>
<organism evidence="7 8">
    <name type="scientific">Chelatococcus asaccharovorans</name>
    <dbReference type="NCBI Taxonomy" id="28210"/>
    <lineage>
        <taxon>Bacteria</taxon>
        <taxon>Pseudomonadati</taxon>
        <taxon>Pseudomonadota</taxon>
        <taxon>Alphaproteobacteria</taxon>
        <taxon>Hyphomicrobiales</taxon>
        <taxon>Chelatococcaceae</taxon>
        <taxon>Chelatococcus</taxon>
    </lineage>
</organism>
<evidence type="ECO:0000259" key="6">
    <source>
        <dbReference type="Pfam" id="PF13458"/>
    </source>
</evidence>
<dbReference type="CDD" id="cd06333">
    <property type="entry name" value="PBP1_ABC_RPA1789-like"/>
    <property type="match status" value="1"/>
</dbReference>
<sequence>MRAILNRRVFTALSLAAMVTGLVGPVEAKDPAPLKIGAIYATSGSANFLGIPEERGLRLLVEQLNAAGGIKGRKIELTVYDTEGNGTKAAQQFRRLVGSDKVDIVFGPSSSGESLLVLPIANEEEVPIIMHAGTEKVFTPPTPWAFNTPPSDRIVATDLLAKLKAKGINNVAVFSSADGFGQSGANVVKELAASEGVAVVSHEEFNRQDTDMTPQLLRIKGGKAEALIIWGALPGPSIILKNARAIGFDKPIYNSYAAATGELLTQAGPAAEGSFVTSMRLLAPQTLKEDDPVRPVVQKLYDDYKARWGDAPATYAAHSYDAMLITKAAIESIDGEITRKSLRDAIEKVSVKGGNGIYSFSPENHGGLNKNSLSMVLLVAKDGKWVLAE</sequence>
<keyword evidence="8" id="KW-1185">Reference proteome</keyword>
<dbReference type="OrthoDB" id="9791590at2"/>
<feature type="domain" description="Leucine-binding protein" evidence="6">
    <location>
        <begin position="33"/>
        <end position="367"/>
    </location>
</feature>
<dbReference type="Pfam" id="PF13458">
    <property type="entry name" value="Peripla_BP_6"/>
    <property type="match status" value="1"/>
</dbReference>
<dbReference type="PANTHER" id="PTHR30483:SF38">
    <property type="entry name" value="BLR7848 PROTEIN"/>
    <property type="match status" value="1"/>
</dbReference>
<evidence type="ECO:0000256" key="2">
    <source>
        <dbReference type="ARBA" id="ARBA00022448"/>
    </source>
</evidence>
<keyword evidence="4" id="KW-0029">Amino-acid transport</keyword>
<dbReference type="RefSeq" id="WP_146227609.1">
    <property type="nucleotide sequence ID" value="NZ_JAHBRY010000004.1"/>
</dbReference>
<dbReference type="PANTHER" id="PTHR30483">
    <property type="entry name" value="LEUCINE-SPECIFIC-BINDING PROTEIN"/>
    <property type="match status" value="1"/>
</dbReference>
<protein>
    <submittedName>
        <fullName evidence="7">Amino acid/amide ABC transporter substrate-binding protein (HAAT family)</fullName>
    </submittedName>
</protein>
<dbReference type="InterPro" id="IPR028082">
    <property type="entry name" value="Peripla_BP_I"/>
</dbReference>
<proteinExistence type="inferred from homology"/>
<accession>A0A2V3TSF2</accession>
<comment type="caution">
    <text evidence="7">The sequence shown here is derived from an EMBL/GenBank/DDBJ whole genome shotgun (WGS) entry which is preliminary data.</text>
</comment>
<dbReference type="EMBL" id="QJJK01000022">
    <property type="protein sequence ID" value="PXW50928.1"/>
    <property type="molecule type" value="Genomic_DNA"/>
</dbReference>
<dbReference type="Gene3D" id="3.40.50.2300">
    <property type="match status" value="2"/>
</dbReference>
<evidence type="ECO:0000256" key="5">
    <source>
        <dbReference type="SAM" id="SignalP"/>
    </source>
</evidence>
<dbReference type="AlphaFoldDB" id="A0A2V3TSF2"/>
<evidence type="ECO:0000256" key="3">
    <source>
        <dbReference type="ARBA" id="ARBA00022729"/>
    </source>
</evidence>
<dbReference type="PRINTS" id="PR00337">
    <property type="entry name" value="LEUILEVALBP"/>
</dbReference>
<evidence type="ECO:0000256" key="1">
    <source>
        <dbReference type="ARBA" id="ARBA00010062"/>
    </source>
</evidence>
<name>A0A2V3TSF2_9HYPH</name>